<dbReference type="NCBIfam" id="TIGR00281">
    <property type="entry name" value="SMC-Scp complex subunit ScpB"/>
    <property type="match status" value="1"/>
</dbReference>
<evidence type="ECO:0000256" key="4">
    <source>
        <dbReference type="ARBA" id="ARBA00023306"/>
    </source>
</evidence>
<keyword evidence="2" id="KW-0132">Cell division</keyword>
<dbReference type="PANTHER" id="PTHR34298">
    <property type="entry name" value="SEGREGATION AND CONDENSATION PROTEIN B"/>
    <property type="match status" value="1"/>
</dbReference>
<dbReference type="EMBL" id="CACVAT010000608">
    <property type="protein sequence ID" value="CAA6830634.1"/>
    <property type="molecule type" value="Genomic_DNA"/>
</dbReference>
<gene>
    <name evidence="5" type="ORF">HELGO_WM64099</name>
</gene>
<dbReference type="InterPro" id="IPR005234">
    <property type="entry name" value="ScpB_csome_segregation"/>
</dbReference>
<dbReference type="AlphaFoldDB" id="A0A6S6UJQ4"/>
<evidence type="ECO:0000256" key="2">
    <source>
        <dbReference type="ARBA" id="ARBA00022618"/>
    </source>
</evidence>
<keyword evidence="4" id="KW-0131">Cell cycle</keyword>
<reference evidence="5" key="1">
    <citation type="submission" date="2020-01" db="EMBL/GenBank/DDBJ databases">
        <authorList>
            <person name="Meier V. D."/>
            <person name="Meier V D."/>
        </authorList>
    </citation>
    <scope>NUCLEOTIDE SEQUENCE</scope>
    <source>
        <strain evidence="5">HLG_WM_MAG_09</strain>
    </source>
</reference>
<dbReference type="Gene3D" id="1.10.10.10">
    <property type="entry name" value="Winged helix-like DNA-binding domain superfamily/Winged helix DNA-binding domain"/>
    <property type="match status" value="2"/>
</dbReference>
<proteinExistence type="predicted"/>
<protein>
    <submittedName>
        <fullName evidence="5">Segregation and condensation protein B</fullName>
    </submittedName>
</protein>
<keyword evidence="3" id="KW-0159">Chromosome partition</keyword>
<sequence length="202" mass="22965">MTNLPVTLEAILLTADKPLSVERLEKYFLPEEAITRSMVRDALLVLAEQCDGRSFELKETGSGYRLQTRQDFQRWVVKHHEEKPPKYSRAFLETIALIAWRQPITRAEIEEIRGVGINSNVIKTLLEREWIRVLGHKEVPGRPEMLGTTRQFLDYFNLKSLDELPSLTAIRDLDVESLPLELLGGSVPNNPEEGAKSADTSP</sequence>
<accession>A0A6S6UJQ4</accession>
<organism evidence="5">
    <name type="scientific">uncultured Thiotrichaceae bacterium</name>
    <dbReference type="NCBI Taxonomy" id="298394"/>
    <lineage>
        <taxon>Bacteria</taxon>
        <taxon>Pseudomonadati</taxon>
        <taxon>Pseudomonadota</taxon>
        <taxon>Gammaproteobacteria</taxon>
        <taxon>Thiotrichales</taxon>
        <taxon>Thiotrichaceae</taxon>
        <taxon>environmental samples</taxon>
    </lineage>
</organism>
<dbReference type="Pfam" id="PF04079">
    <property type="entry name" value="SMC_ScpB"/>
    <property type="match status" value="1"/>
</dbReference>
<dbReference type="SUPFAM" id="SSF46785">
    <property type="entry name" value="Winged helix' DNA-binding domain"/>
    <property type="match status" value="2"/>
</dbReference>
<evidence type="ECO:0000256" key="1">
    <source>
        <dbReference type="ARBA" id="ARBA00022490"/>
    </source>
</evidence>
<dbReference type="PANTHER" id="PTHR34298:SF2">
    <property type="entry name" value="SEGREGATION AND CONDENSATION PROTEIN B"/>
    <property type="match status" value="1"/>
</dbReference>
<dbReference type="GO" id="GO:0051301">
    <property type="term" value="P:cell division"/>
    <property type="evidence" value="ECO:0007669"/>
    <property type="project" value="UniProtKB-KW"/>
</dbReference>
<dbReference type="PIRSF" id="PIRSF019345">
    <property type="entry name" value="ScpB"/>
    <property type="match status" value="1"/>
</dbReference>
<evidence type="ECO:0000256" key="3">
    <source>
        <dbReference type="ARBA" id="ARBA00022829"/>
    </source>
</evidence>
<name>A0A6S6UJQ4_9GAMM</name>
<dbReference type="InterPro" id="IPR036388">
    <property type="entry name" value="WH-like_DNA-bd_sf"/>
</dbReference>
<dbReference type="InterPro" id="IPR036390">
    <property type="entry name" value="WH_DNA-bd_sf"/>
</dbReference>
<dbReference type="GO" id="GO:0051304">
    <property type="term" value="P:chromosome separation"/>
    <property type="evidence" value="ECO:0007669"/>
    <property type="project" value="InterPro"/>
</dbReference>
<evidence type="ECO:0000313" key="5">
    <source>
        <dbReference type="EMBL" id="CAA6830634.1"/>
    </source>
</evidence>
<keyword evidence="1" id="KW-0963">Cytoplasm</keyword>